<accession>A0AAP3AAI0</accession>
<feature type="region of interest" description="Disordered" evidence="1">
    <location>
        <begin position="62"/>
        <end position="114"/>
    </location>
</feature>
<dbReference type="Proteomes" id="UP000234847">
    <property type="component" value="Unassembled WGS sequence"/>
</dbReference>
<evidence type="ECO:0000313" key="3">
    <source>
        <dbReference type="EMBL" id="PKZ81931.1"/>
    </source>
</evidence>
<feature type="compositionally biased region" description="Basic and acidic residues" evidence="1">
    <location>
        <begin position="1"/>
        <end position="17"/>
    </location>
</feature>
<gene>
    <name evidence="3" type="ORF">CYJ95_06930</name>
</gene>
<dbReference type="RefSeq" id="WP_010079880.1">
    <property type="nucleotide sequence ID" value="NZ_CABIZL010000006.1"/>
</dbReference>
<evidence type="ECO:0000256" key="1">
    <source>
        <dbReference type="SAM" id="MobiDB-lite"/>
    </source>
</evidence>
<protein>
    <recommendedName>
        <fullName evidence="2">DUF8129 domain-containing protein</fullName>
    </recommendedName>
</protein>
<dbReference type="EMBL" id="PKJT01000005">
    <property type="protein sequence ID" value="PKZ81931.1"/>
    <property type="molecule type" value="Genomic_DNA"/>
</dbReference>
<reference evidence="3 4" key="1">
    <citation type="submission" date="2017-12" db="EMBL/GenBank/DDBJ databases">
        <title>Phylogenetic diversity of female urinary microbiome.</title>
        <authorList>
            <person name="Thomas-White K."/>
            <person name="Wolfe A.J."/>
        </authorList>
    </citation>
    <scope>NUCLEOTIDE SEQUENCE [LARGE SCALE GENOMIC DNA]</scope>
    <source>
        <strain evidence="3 4">UMB0038</strain>
    </source>
</reference>
<feature type="domain" description="DUF8129" evidence="2">
    <location>
        <begin position="14"/>
        <end position="64"/>
    </location>
</feature>
<name>A0AAP3AAI0_MICLU</name>
<evidence type="ECO:0000313" key="4">
    <source>
        <dbReference type="Proteomes" id="UP000234847"/>
    </source>
</evidence>
<proteinExistence type="predicted"/>
<dbReference type="GeneID" id="93344083"/>
<comment type="caution">
    <text evidence="3">The sequence shown here is derived from an EMBL/GenBank/DDBJ whole genome shotgun (WGS) entry which is preliminary data.</text>
</comment>
<feature type="region of interest" description="Disordered" evidence="1">
    <location>
        <begin position="1"/>
        <end position="28"/>
    </location>
</feature>
<dbReference type="Pfam" id="PF26450">
    <property type="entry name" value="DUF8129"/>
    <property type="match status" value="1"/>
</dbReference>
<sequence length="114" mass="12202">MTNAPNRDELPLPDYDHIPNGTLPTRITGLDESQVEQLLAYERAHGDRLPVVQVLETRLEALRSGAQPSGDQVPDTPEVGGSRTGSPVTPETSGPPVEPLSRGIPADPQHPGNR</sequence>
<organism evidence="3 4">
    <name type="scientific">Micrococcus luteus</name>
    <name type="common">Micrococcus lysodeikticus</name>
    <dbReference type="NCBI Taxonomy" id="1270"/>
    <lineage>
        <taxon>Bacteria</taxon>
        <taxon>Bacillati</taxon>
        <taxon>Actinomycetota</taxon>
        <taxon>Actinomycetes</taxon>
        <taxon>Micrococcales</taxon>
        <taxon>Micrococcaceae</taxon>
        <taxon>Micrococcus</taxon>
    </lineage>
</organism>
<evidence type="ECO:0000259" key="2">
    <source>
        <dbReference type="Pfam" id="PF26450"/>
    </source>
</evidence>
<dbReference type="AlphaFoldDB" id="A0AAP3AAI0"/>
<dbReference type="InterPro" id="IPR058442">
    <property type="entry name" value="DUF8129"/>
</dbReference>